<name>A0ABV9WIR2_9ACTN</name>
<evidence type="ECO:0000256" key="4">
    <source>
        <dbReference type="ARBA" id="ARBA00022989"/>
    </source>
</evidence>
<evidence type="ECO:0000256" key="2">
    <source>
        <dbReference type="ARBA" id="ARBA00022475"/>
    </source>
</evidence>
<dbReference type="RefSeq" id="WP_380128069.1">
    <property type="nucleotide sequence ID" value="NZ_JBHSIU010000124.1"/>
</dbReference>
<sequence>MTTETGPARYLDVFAEPRFRALFAARTVWMAAGTLQILTVSVVVYRDTRSPLLGALAFGAGFLPQAAGGILLGAAADRVSPRRLILAGYLLEATVAAALALLHPPVAASLALIAAVGCLAPLGNGATGRLVADTLTGDAYVLGRAAISMSSSGAQLVGLAAGGAAVAALGPTPALLVACAGHLLAALLFVLFAGDAPTPPRTGPVLRESWTGTRALLADRTARRLLLVQWLPPAFSTGSESLLIPYASAHGWPAGTAGLLLAAIPLGMLVGDLLVGRLLGPAGRERAAPLLIALLGAPLTLLAAHPAAPIAVALLAAAGFGLSYLLGLQRPFLDALPPQARGHGFTLLSTGMMTLQGLGPLLMGLAAEQLGPGPVIALAGAAILVVALSLRLNHLRPVRK</sequence>
<feature type="transmembrane region" description="Helical" evidence="6">
    <location>
        <begin position="153"/>
        <end position="169"/>
    </location>
</feature>
<feature type="transmembrane region" description="Helical" evidence="6">
    <location>
        <begin position="252"/>
        <end position="275"/>
    </location>
</feature>
<dbReference type="EMBL" id="JBHSIU010000124">
    <property type="protein sequence ID" value="MFC5007427.1"/>
    <property type="molecule type" value="Genomic_DNA"/>
</dbReference>
<gene>
    <name evidence="8" type="ORF">ACFPIJ_57655</name>
</gene>
<feature type="transmembrane region" description="Helical" evidence="6">
    <location>
        <begin position="373"/>
        <end position="392"/>
    </location>
</feature>
<evidence type="ECO:0000313" key="8">
    <source>
        <dbReference type="EMBL" id="MFC5007427.1"/>
    </source>
</evidence>
<dbReference type="InterPro" id="IPR011701">
    <property type="entry name" value="MFS"/>
</dbReference>
<dbReference type="PANTHER" id="PTHR23513:SF11">
    <property type="entry name" value="STAPHYLOFERRIN A TRANSPORTER"/>
    <property type="match status" value="1"/>
</dbReference>
<keyword evidence="3 6" id="KW-0812">Transmembrane</keyword>
<organism evidence="8 9">
    <name type="scientific">Dactylosporangium cerinum</name>
    <dbReference type="NCBI Taxonomy" id="1434730"/>
    <lineage>
        <taxon>Bacteria</taxon>
        <taxon>Bacillati</taxon>
        <taxon>Actinomycetota</taxon>
        <taxon>Actinomycetes</taxon>
        <taxon>Micromonosporales</taxon>
        <taxon>Micromonosporaceae</taxon>
        <taxon>Dactylosporangium</taxon>
    </lineage>
</organism>
<feature type="transmembrane region" description="Helical" evidence="6">
    <location>
        <begin position="345"/>
        <end position="367"/>
    </location>
</feature>
<evidence type="ECO:0000256" key="3">
    <source>
        <dbReference type="ARBA" id="ARBA00022692"/>
    </source>
</evidence>
<evidence type="ECO:0000256" key="6">
    <source>
        <dbReference type="SAM" id="Phobius"/>
    </source>
</evidence>
<dbReference type="InterPro" id="IPR020846">
    <property type="entry name" value="MFS_dom"/>
</dbReference>
<feature type="transmembrane region" description="Helical" evidence="6">
    <location>
        <begin position="28"/>
        <end position="46"/>
    </location>
</feature>
<keyword evidence="9" id="KW-1185">Reference proteome</keyword>
<dbReference type="PROSITE" id="PS50850">
    <property type="entry name" value="MFS"/>
    <property type="match status" value="1"/>
</dbReference>
<evidence type="ECO:0000259" key="7">
    <source>
        <dbReference type="PROSITE" id="PS50850"/>
    </source>
</evidence>
<reference evidence="9" key="1">
    <citation type="journal article" date="2019" name="Int. J. Syst. Evol. Microbiol.">
        <title>The Global Catalogue of Microorganisms (GCM) 10K type strain sequencing project: providing services to taxonomists for standard genome sequencing and annotation.</title>
        <authorList>
            <consortium name="The Broad Institute Genomics Platform"/>
            <consortium name="The Broad Institute Genome Sequencing Center for Infectious Disease"/>
            <person name="Wu L."/>
            <person name="Ma J."/>
        </authorList>
    </citation>
    <scope>NUCLEOTIDE SEQUENCE [LARGE SCALE GENOMIC DNA]</scope>
    <source>
        <strain evidence="9">CGMCC 4.7152</strain>
    </source>
</reference>
<feature type="transmembrane region" description="Helical" evidence="6">
    <location>
        <begin position="287"/>
        <end position="304"/>
    </location>
</feature>
<dbReference type="Proteomes" id="UP001595912">
    <property type="component" value="Unassembled WGS sequence"/>
</dbReference>
<dbReference type="CDD" id="cd06173">
    <property type="entry name" value="MFS_MefA_like"/>
    <property type="match status" value="1"/>
</dbReference>
<keyword evidence="5 6" id="KW-0472">Membrane</keyword>
<keyword evidence="2" id="KW-1003">Cell membrane</keyword>
<proteinExistence type="predicted"/>
<feature type="transmembrane region" description="Helical" evidence="6">
    <location>
        <begin position="84"/>
        <end position="102"/>
    </location>
</feature>
<dbReference type="InterPro" id="IPR036259">
    <property type="entry name" value="MFS_trans_sf"/>
</dbReference>
<protein>
    <submittedName>
        <fullName evidence="8">MFS transporter</fullName>
    </submittedName>
</protein>
<feature type="transmembrane region" description="Helical" evidence="6">
    <location>
        <begin position="175"/>
        <end position="194"/>
    </location>
</feature>
<dbReference type="Pfam" id="PF07690">
    <property type="entry name" value="MFS_1"/>
    <property type="match status" value="2"/>
</dbReference>
<dbReference type="PANTHER" id="PTHR23513">
    <property type="entry name" value="INTEGRAL MEMBRANE EFFLUX PROTEIN-RELATED"/>
    <property type="match status" value="1"/>
</dbReference>
<feature type="domain" description="Major facilitator superfamily (MFS) profile" evidence="7">
    <location>
        <begin position="174"/>
        <end position="400"/>
    </location>
</feature>
<accession>A0ABV9WIR2</accession>
<comment type="caution">
    <text evidence="8">The sequence shown here is derived from an EMBL/GenBank/DDBJ whole genome shotgun (WGS) entry which is preliminary data.</text>
</comment>
<feature type="transmembrane region" description="Helical" evidence="6">
    <location>
        <begin position="52"/>
        <end position="72"/>
    </location>
</feature>
<dbReference type="SUPFAM" id="SSF103473">
    <property type="entry name" value="MFS general substrate transporter"/>
    <property type="match status" value="1"/>
</dbReference>
<comment type="subcellular location">
    <subcellularLocation>
        <location evidence="1">Cell membrane</location>
        <topology evidence="1">Multi-pass membrane protein</topology>
    </subcellularLocation>
</comment>
<evidence type="ECO:0000313" key="9">
    <source>
        <dbReference type="Proteomes" id="UP001595912"/>
    </source>
</evidence>
<feature type="transmembrane region" description="Helical" evidence="6">
    <location>
        <begin position="310"/>
        <end position="333"/>
    </location>
</feature>
<feature type="transmembrane region" description="Helical" evidence="6">
    <location>
        <begin position="108"/>
        <end position="132"/>
    </location>
</feature>
<dbReference type="Gene3D" id="1.20.1250.20">
    <property type="entry name" value="MFS general substrate transporter like domains"/>
    <property type="match status" value="1"/>
</dbReference>
<evidence type="ECO:0000256" key="5">
    <source>
        <dbReference type="ARBA" id="ARBA00023136"/>
    </source>
</evidence>
<evidence type="ECO:0000256" key="1">
    <source>
        <dbReference type="ARBA" id="ARBA00004651"/>
    </source>
</evidence>
<keyword evidence="4 6" id="KW-1133">Transmembrane helix</keyword>